<dbReference type="Gene3D" id="3.30.720.90">
    <property type="match status" value="1"/>
</dbReference>
<evidence type="ECO:0000313" key="6">
    <source>
        <dbReference type="EMBL" id="KAK9769132.1"/>
    </source>
</evidence>
<evidence type="ECO:0008006" key="8">
    <source>
        <dbReference type="Google" id="ProtNLM"/>
    </source>
</evidence>
<dbReference type="PANTHER" id="PTHR10965:SF0">
    <property type="entry name" value="LARGE RIBOSOMAL SUBUNIT PROTEIN EL38"/>
    <property type="match status" value="1"/>
</dbReference>
<dbReference type="Proteomes" id="UP001465668">
    <property type="component" value="Unassembled WGS sequence"/>
</dbReference>
<dbReference type="InterPro" id="IPR002675">
    <property type="entry name" value="Ribosomal_eL38"/>
</dbReference>
<name>A0ABR2X690_9PEZI</name>
<comment type="similarity">
    <text evidence="1 4">Belongs to the eukaryotic ribosomal protein eL38 family.</text>
</comment>
<keyword evidence="2 4" id="KW-0689">Ribosomal protein</keyword>
<evidence type="ECO:0000256" key="3">
    <source>
        <dbReference type="ARBA" id="ARBA00023274"/>
    </source>
</evidence>
<dbReference type="InterPro" id="IPR038464">
    <property type="entry name" value="Ribosomal_eL38_sf"/>
</dbReference>
<evidence type="ECO:0000256" key="4">
    <source>
        <dbReference type="RuleBase" id="RU003445"/>
    </source>
</evidence>
<keyword evidence="3 4" id="KW-0687">Ribonucleoprotein</keyword>
<accession>A0ABR2X690</accession>
<comment type="caution">
    <text evidence="6">The sequence shown here is derived from an EMBL/GenBank/DDBJ whole genome shotgun (WGS) entry which is preliminary data.</text>
</comment>
<evidence type="ECO:0000313" key="7">
    <source>
        <dbReference type="Proteomes" id="UP001465668"/>
    </source>
</evidence>
<dbReference type="EMBL" id="JARVKM010000251">
    <property type="protein sequence ID" value="KAK9769132.1"/>
    <property type="molecule type" value="Genomic_DNA"/>
</dbReference>
<proteinExistence type="inferred from homology"/>
<gene>
    <name evidence="6" type="ORF">SCAR479_02376</name>
</gene>
<organism evidence="6 7">
    <name type="scientific">Seiridium cardinale</name>
    <dbReference type="NCBI Taxonomy" id="138064"/>
    <lineage>
        <taxon>Eukaryota</taxon>
        <taxon>Fungi</taxon>
        <taxon>Dikarya</taxon>
        <taxon>Ascomycota</taxon>
        <taxon>Pezizomycotina</taxon>
        <taxon>Sordariomycetes</taxon>
        <taxon>Xylariomycetidae</taxon>
        <taxon>Amphisphaeriales</taxon>
        <taxon>Sporocadaceae</taxon>
        <taxon>Seiridium</taxon>
    </lineage>
</organism>
<reference evidence="6 7" key="1">
    <citation type="submission" date="2024-02" db="EMBL/GenBank/DDBJ databases">
        <title>First draft genome assembly of two strains of Seiridium cardinale.</title>
        <authorList>
            <person name="Emiliani G."/>
            <person name="Scali E."/>
        </authorList>
    </citation>
    <scope>NUCLEOTIDE SEQUENCE [LARGE SCALE GENOMIC DNA]</scope>
    <source>
        <strain evidence="6 7">BM-138-000479</strain>
    </source>
</reference>
<protein>
    <recommendedName>
        <fullName evidence="8">60S ribosomal protein L38</fullName>
    </recommendedName>
</protein>
<dbReference type="PANTHER" id="PTHR10965">
    <property type="entry name" value="60S RIBOSOMAL PROTEIN L38"/>
    <property type="match status" value="1"/>
</dbReference>
<sequence>MLGPFLVAEAGAVLRLSANNETDAAYREILFLIIAVMPGSTSKKTAQSALLEFCRVLHQYGGDGFVKHVAIEILEAQPVHHEQTTLNTTAPSDLAADYNLVPTPGCSIGLADLACSGSLGPILRLELLNPALEMLLGVTCAHVLAPGRSGAISLQGEKSGIVESPSNVDHAWWLEELGQRLLNPRTLQEPTLHQQLKTAQNFARPIGSLVHTSGLTARFRRVDDGTYCRLDYGSFRLNDERSASISTSFSNAPSQRLIKHIIKSGYHDEEAKQQRWVFKAGRTTGSTIGKEHGTTLVIRMYQGSSLVTETTERAILPHKDPLFAAPGDSGALVYNAAIKPLGLFWGGLKRPESSMSTNEDHSEWHFDIEDREGINIEGICFYTPIDVLLDSMLADFTKAYGKDGFNLFWGEAGTRIRQAARPPLLAPTMRKNPPGRPLREHPGPAPPILTLDDPTQTTLKMPKEIGDIKQFIEICRRKDAKSARIKKSKATNLSKFKVRCSTNLYTLVVKDSDKAEKLKQSLPPNLAIKEVGKKNKKGKHTA</sequence>
<keyword evidence="7" id="KW-1185">Reference proteome</keyword>
<evidence type="ECO:0000256" key="2">
    <source>
        <dbReference type="ARBA" id="ARBA00022980"/>
    </source>
</evidence>
<dbReference type="Pfam" id="PF01781">
    <property type="entry name" value="Ribosomal_L38e"/>
    <property type="match status" value="1"/>
</dbReference>
<evidence type="ECO:0000256" key="1">
    <source>
        <dbReference type="ARBA" id="ARBA00007803"/>
    </source>
</evidence>
<feature type="region of interest" description="Disordered" evidence="5">
    <location>
        <begin position="425"/>
        <end position="449"/>
    </location>
</feature>
<evidence type="ECO:0000256" key="5">
    <source>
        <dbReference type="SAM" id="MobiDB-lite"/>
    </source>
</evidence>